<reference evidence="1 2" key="1">
    <citation type="submission" date="2017-01" db="EMBL/GenBank/DDBJ databases">
        <authorList>
            <consortium name="Urmite Genomes"/>
        </authorList>
    </citation>
    <scope>NUCLEOTIDE SEQUENCE [LARGE SCALE GENOMIC DNA]</scope>
    <source>
        <strain evidence="1 2">AB215</strain>
    </source>
</reference>
<gene>
    <name evidence="1" type="ORF">MNAB215_249</name>
</gene>
<dbReference type="AlphaFoldDB" id="A0A2U3P2V2"/>
<organism evidence="1 2">
    <name type="scientific">Mycobacterium numidiamassiliense</name>
    <dbReference type="NCBI Taxonomy" id="1841861"/>
    <lineage>
        <taxon>Bacteria</taxon>
        <taxon>Bacillati</taxon>
        <taxon>Actinomycetota</taxon>
        <taxon>Actinomycetes</taxon>
        <taxon>Mycobacteriales</taxon>
        <taxon>Mycobacteriaceae</taxon>
        <taxon>Mycobacterium</taxon>
    </lineage>
</organism>
<evidence type="ECO:0000313" key="2">
    <source>
        <dbReference type="Proteomes" id="UP000240424"/>
    </source>
</evidence>
<keyword evidence="2" id="KW-1185">Reference proteome</keyword>
<dbReference type="EMBL" id="FUEZ01000003">
    <property type="protein sequence ID" value="SPM38074.1"/>
    <property type="molecule type" value="Genomic_DNA"/>
</dbReference>
<dbReference type="STRING" id="1841861.GCA_900157365_04451"/>
<protein>
    <submittedName>
        <fullName evidence="1">Uncharacterized protein</fullName>
    </submittedName>
</protein>
<dbReference type="Proteomes" id="UP000240424">
    <property type="component" value="Unassembled WGS sequence"/>
</dbReference>
<accession>A0A2U3P2V2</accession>
<evidence type="ECO:0000313" key="1">
    <source>
        <dbReference type="EMBL" id="SPM38074.1"/>
    </source>
</evidence>
<sequence>MTGQPDSPTGPSFERDVHPMFREKDRDSMLKAFDLWSHSDVQAHQDAILERLRDGTMPCDGAWPPEHVAVFQRWIANGSAP</sequence>
<name>A0A2U3P2V2_9MYCO</name>
<proteinExistence type="predicted"/>